<gene>
    <name evidence="2" type="ORF">MOC45_21115</name>
</gene>
<dbReference type="GO" id="GO:0004519">
    <property type="term" value="F:endonuclease activity"/>
    <property type="evidence" value="ECO:0007669"/>
    <property type="project" value="UniProtKB-KW"/>
</dbReference>
<protein>
    <submittedName>
        <fullName evidence="2">Group I intron-associated PD-(D/E)XK endonuclease</fullName>
    </submittedName>
</protein>
<evidence type="ECO:0000259" key="1">
    <source>
        <dbReference type="Pfam" id="PF11645"/>
    </source>
</evidence>
<keyword evidence="2" id="KW-0378">Hydrolase</keyword>
<organism evidence="2 3">
    <name type="scientific">Bacillus spizizenii</name>
    <name type="common">Bacillus subtilis subsp. spizizenii</name>
    <dbReference type="NCBI Taxonomy" id="96241"/>
    <lineage>
        <taxon>Bacteria</taxon>
        <taxon>Bacillati</taxon>
        <taxon>Bacillota</taxon>
        <taxon>Bacilli</taxon>
        <taxon>Bacillales</taxon>
        <taxon>Bacillaceae</taxon>
        <taxon>Bacillus</taxon>
    </lineage>
</organism>
<dbReference type="AlphaFoldDB" id="A0A9Q4DSB4"/>
<evidence type="ECO:0000313" key="2">
    <source>
        <dbReference type="EMBL" id="MCY8123044.1"/>
    </source>
</evidence>
<name>A0A9Q4DSB4_BACSC</name>
<comment type="caution">
    <text evidence="2">The sequence shown here is derived from an EMBL/GenBank/DDBJ whole genome shotgun (WGS) entry which is preliminary data.</text>
</comment>
<dbReference type="InterPro" id="IPR021671">
    <property type="entry name" value="PD(D/E)XK_Endonuc"/>
</dbReference>
<dbReference type="InterPro" id="IPR011856">
    <property type="entry name" value="tRNA_endonuc-like_dom_sf"/>
</dbReference>
<reference evidence="2" key="1">
    <citation type="submission" date="2022-02" db="EMBL/GenBank/DDBJ databases">
        <title>Crop Bioprotection Bacillus Genome Sequencing.</title>
        <authorList>
            <person name="Dunlap C."/>
        </authorList>
    </citation>
    <scope>NUCLEOTIDE SEQUENCE</scope>
    <source>
        <strain evidence="2">M18B4</strain>
    </source>
</reference>
<keyword evidence="2" id="KW-0540">Nuclease</keyword>
<accession>A0A9Q4DSB4</accession>
<dbReference type="GO" id="GO:0003676">
    <property type="term" value="F:nucleic acid binding"/>
    <property type="evidence" value="ECO:0007669"/>
    <property type="project" value="InterPro"/>
</dbReference>
<dbReference type="Pfam" id="PF11645">
    <property type="entry name" value="PDDEXK_5"/>
    <property type="match status" value="1"/>
</dbReference>
<dbReference type="Proteomes" id="UP001070352">
    <property type="component" value="Unassembled WGS sequence"/>
</dbReference>
<evidence type="ECO:0000313" key="3">
    <source>
        <dbReference type="Proteomes" id="UP001070352"/>
    </source>
</evidence>
<dbReference type="EMBL" id="JALANJ010000053">
    <property type="protein sequence ID" value="MCY8123044.1"/>
    <property type="molecule type" value="Genomic_DNA"/>
</dbReference>
<keyword evidence="2" id="KW-0255">Endonuclease</keyword>
<feature type="domain" description="PD(D/E)XK endonuclease" evidence="1">
    <location>
        <begin position="18"/>
        <end position="154"/>
    </location>
</feature>
<dbReference type="Gene3D" id="3.40.1350.10">
    <property type="match status" value="1"/>
</dbReference>
<proteinExistence type="predicted"/>
<sequence length="176" mass="20097">MAAARTTSKKGVATMATMDSNIKGDISMACVIAALTKKGISVAVPTTDNKRYDLVMDYNGKLYRMQVKTILYKPEENGLMVFKTVSSNSTKSKGYYERRYRHEEIEGFLAYCLELDKIYLAWVGEVPSTKFFMRTSETLNGQKQKVRYSYEYELDKKLAELEGEFTAVNQIESVRQ</sequence>